<proteinExistence type="predicted"/>
<keyword evidence="4" id="KW-0812">Transmembrane</keyword>
<evidence type="ECO:0000256" key="3">
    <source>
        <dbReference type="SAM" id="MobiDB-lite"/>
    </source>
</evidence>
<reference evidence="7" key="1">
    <citation type="journal article" date="2016" name="Genome Announc.">
        <title>Draft genome sequence of Aspergillus niger strain An76.</title>
        <authorList>
            <person name="Gong W."/>
            <person name="Cheng Z."/>
            <person name="Zhang H."/>
            <person name="Liu L."/>
            <person name="Gao P."/>
            <person name="Wang L."/>
        </authorList>
    </citation>
    <scope>NUCLEOTIDE SEQUENCE [LARGE SCALE GENOMIC DNA]</scope>
    <source>
        <strain evidence="7">An76</strain>
    </source>
</reference>
<evidence type="ECO:0000259" key="5">
    <source>
        <dbReference type="PROSITE" id="PS50002"/>
    </source>
</evidence>
<gene>
    <name evidence="6" type="ORF">ABL_02863</name>
</gene>
<evidence type="ECO:0000256" key="2">
    <source>
        <dbReference type="PROSITE-ProRule" id="PRU00192"/>
    </source>
</evidence>
<dbReference type="InterPro" id="IPR036028">
    <property type="entry name" value="SH3-like_dom_sf"/>
</dbReference>
<feature type="region of interest" description="Disordered" evidence="3">
    <location>
        <begin position="807"/>
        <end position="877"/>
    </location>
</feature>
<feature type="compositionally biased region" description="Low complexity" evidence="3">
    <location>
        <begin position="351"/>
        <end position="389"/>
    </location>
</feature>
<dbReference type="Proteomes" id="UP000068243">
    <property type="component" value="Unassembled WGS sequence"/>
</dbReference>
<dbReference type="EMBL" id="BCMY01000004">
    <property type="protein sequence ID" value="GAQ38939.1"/>
    <property type="molecule type" value="Genomic_DNA"/>
</dbReference>
<feature type="compositionally biased region" description="Low complexity" evidence="3">
    <location>
        <begin position="401"/>
        <end position="411"/>
    </location>
</feature>
<dbReference type="VEuPathDB" id="FungiDB:M747DRAFT_338045"/>
<feature type="domain" description="SH3" evidence="5">
    <location>
        <begin position="732"/>
        <end position="793"/>
    </location>
</feature>
<keyword evidence="4" id="KW-0472">Membrane</keyword>
<dbReference type="PANTHER" id="PTHR38790">
    <property type="entry name" value="2EXR DOMAIN-CONTAINING PROTEIN-RELATED"/>
    <property type="match status" value="1"/>
</dbReference>
<keyword evidence="4" id="KW-1133">Transmembrane helix</keyword>
<dbReference type="SUPFAM" id="SSF50044">
    <property type="entry name" value="SH3-domain"/>
    <property type="match status" value="1"/>
</dbReference>
<feature type="compositionally biased region" description="Low complexity" evidence="3">
    <location>
        <begin position="319"/>
        <end position="343"/>
    </location>
</feature>
<dbReference type="Pfam" id="PF24864">
    <property type="entry name" value="DUF7730"/>
    <property type="match status" value="1"/>
</dbReference>
<dbReference type="PANTHER" id="PTHR38790:SF9">
    <property type="entry name" value="F-BOX DOMAIN-CONTAINING PROTEIN"/>
    <property type="match status" value="1"/>
</dbReference>
<keyword evidence="1 2" id="KW-0728">SH3 domain</keyword>
<dbReference type="VEuPathDB" id="FungiDB:ASPNIDRAFT2_1134958"/>
<feature type="region of interest" description="Disordered" evidence="3">
    <location>
        <begin position="22"/>
        <end position="48"/>
    </location>
</feature>
<dbReference type="AlphaFoldDB" id="A0A100ICW1"/>
<name>A0A100ICW1_ASPNG</name>
<comment type="caution">
    <text evidence="6">The sequence shown here is derived from an EMBL/GenBank/DDBJ whole genome shotgun (WGS) entry which is preliminary data.</text>
</comment>
<dbReference type="PaxDb" id="5061-CADANGAP00006018"/>
<dbReference type="VEuPathDB" id="FungiDB:ASPNIDRAFT2_1144218"/>
<dbReference type="InterPro" id="IPR056632">
    <property type="entry name" value="DUF7730"/>
</dbReference>
<dbReference type="PROSITE" id="PS50002">
    <property type="entry name" value="SH3"/>
    <property type="match status" value="1"/>
</dbReference>
<dbReference type="OMA" id="QWHGGYS"/>
<feature type="transmembrane region" description="Helical" evidence="4">
    <location>
        <begin position="475"/>
        <end position="496"/>
    </location>
</feature>
<dbReference type="OrthoDB" id="4757095at2759"/>
<dbReference type="VEuPathDB" id="FungiDB:M747DRAFT_292872"/>
<sequence>MARTKQGVFSWEDVLAHRYQNNKPSGLPRSRRYSAVQSQRMSSKPDTGTEWAIQSQSALLARLSPELRLMIWEMVLGGMRIHIVQRQNRRMGHIVCPQTSACDICRGGLPGMKVSAGLLALSMTCKQIYCESIYMLYSLNTFEFSNTWSLTYLRPTIPADFWDAIREVELRWAFPGHWLPCKDPVKSVYFSAGRQQWVETCLALTHMQGLQTFTLQLSGSWFCEPVEKIPVFLEPLRELHLRQRWKLQLPRQPYYVKEIRNIDGDLRKRGIECVAISTRTSGAIRRDVQIAQASAVPYSSYGGSSSTYDDGQWHGGYSSGNSYGQQGSNGQQSGQSGDMSSGSAGTGSSGSSGASNAGAQGGAAAQASPVASTENSASSWSEGSSANSAQGNTDSWTSQYVPNSPSPSVVSATWETSAIPTQTASWTTMTSTTSKTSNSTPTRSSTTEKETPAGTTTAASAAGTSHGPTPLSTKLAIGLSVAVAVVAILGFFVWSLHRKKRALQKAIAGNKARDEKPDPSPPQPSMMKRYASSFCNGVSTIKFKSTRSRLRSSSVRLPGAPKSEYKPIKDLALKVYANGRGMLRTAANIARSTWQKSHVHVPRPASEYMHDPDSVIRDGFRQIHRSYLSLPQARSSNNNNKDNKDIHPALRGLHSSTETLVGADMGRIKEVTVSNTPPREETGRIPEANVATVETISRGTSTNSSSPTVSRSPTIEVPTIEIPTSPGAPPISLARVYRVDMDFRPVSPEHIGLKEGQTAILHLVYEDGWALVTVLETNKEGLVPRACFSAQPIRNQAQYLGNNISISTDHVPRSPRPATPTSPCESTSDGDLGRFYSNCVSPELPPMDDERPQTPKLKSLPSIASFLKSPPSFKSMA</sequence>
<dbReference type="SMART" id="SM00326">
    <property type="entry name" value="SH3"/>
    <property type="match status" value="1"/>
</dbReference>
<feature type="region of interest" description="Disordered" evidence="3">
    <location>
        <begin position="312"/>
        <end position="468"/>
    </location>
</feature>
<accession>A0A100ICW1</accession>
<feature type="region of interest" description="Disordered" evidence="3">
    <location>
        <begin position="506"/>
        <end position="527"/>
    </location>
</feature>
<evidence type="ECO:0000313" key="7">
    <source>
        <dbReference type="Proteomes" id="UP000068243"/>
    </source>
</evidence>
<dbReference type="VEuPathDB" id="FungiDB:An07g08670"/>
<dbReference type="VEuPathDB" id="FungiDB:An07g08650"/>
<organism evidence="6 7">
    <name type="scientific">Aspergillus niger</name>
    <dbReference type="NCBI Taxonomy" id="5061"/>
    <lineage>
        <taxon>Eukaryota</taxon>
        <taxon>Fungi</taxon>
        <taxon>Dikarya</taxon>
        <taxon>Ascomycota</taxon>
        <taxon>Pezizomycotina</taxon>
        <taxon>Eurotiomycetes</taxon>
        <taxon>Eurotiomycetidae</taxon>
        <taxon>Eurotiales</taxon>
        <taxon>Aspergillaceae</taxon>
        <taxon>Aspergillus</taxon>
        <taxon>Aspergillus subgen. Circumdati</taxon>
    </lineage>
</organism>
<dbReference type="VEuPathDB" id="FungiDB:ATCC64974_49310"/>
<dbReference type="InterPro" id="IPR001452">
    <property type="entry name" value="SH3_domain"/>
</dbReference>
<feature type="compositionally biased region" description="Low complexity" evidence="3">
    <location>
        <begin position="452"/>
        <end position="468"/>
    </location>
</feature>
<feature type="compositionally biased region" description="Polar residues" evidence="3">
    <location>
        <begin position="390"/>
        <end position="400"/>
    </location>
</feature>
<feature type="compositionally biased region" description="Low complexity" evidence="3">
    <location>
        <begin position="421"/>
        <end position="445"/>
    </location>
</feature>
<evidence type="ECO:0000313" key="6">
    <source>
        <dbReference type="EMBL" id="GAQ38939.1"/>
    </source>
</evidence>
<protein>
    <recommendedName>
        <fullName evidence="5">SH3 domain-containing protein</fullName>
    </recommendedName>
</protein>
<evidence type="ECO:0000256" key="1">
    <source>
        <dbReference type="ARBA" id="ARBA00022443"/>
    </source>
</evidence>
<dbReference type="Gene3D" id="2.30.30.40">
    <property type="entry name" value="SH3 Domains"/>
    <property type="match status" value="1"/>
</dbReference>
<evidence type="ECO:0000256" key="4">
    <source>
        <dbReference type="SAM" id="Phobius"/>
    </source>
</evidence>
<dbReference type="VEuPathDB" id="FungiDB:ATCC64974_49320"/>
<feature type="compositionally biased region" description="Polar residues" evidence="3">
    <location>
        <begin position="35"/>
        <end position="48"/>
    </location>
</feature>